<dbReference type="Proteomes" id="UP000054498">
    <property type="component" value="Unassembled WGS sequence"/>
</dbReference>
<protein>
    <submittedName>
        <fullName evidence="3">Uncharacterized protein</fullName>
    </submittedName>
</protein>
<dbReference type="AlphaFoldDB" id="A0A0D2MMZ3"/>
<proteinExistence type="predicted"/>
<evidence type="ECO:0000313" key="3">
    <source>
        <dbReference type="EMBL" id="KIZ01932.1"/>
    </source>
</evidence>
<feature type="region of interest" description="Disordered" evidence="1">
    <location>
        <begin position="50"/>
        <end position="72"/>
    </location>
</feature>
<feature type="signal peptide" evidence="2">
    <location>
        <begin position="1"/>
        <end position="20"/>
    </location>
</feature>
<accession>A0A0D2MMZ3</accession>
<dbReference type="OrthoDB" id="40334at2759"/>
<dbReference type="GeneID" id="25738903"/>
<feature type="compositionally biased region" description="Basic and acidic residues" evidence="1">
    <location>
        <begin position="51"/>
        <end position="65"/>
    </location>
</feature>
<sequence>MRRLPIVLLLAAAVVMCAAAADADTAAEAAPAWAVEHRWLALGPALGQDADCERHQEREEQEHQQRQQQQQQQQLLSFQNQGIAGNRVVVPFLTHFGDLTSWEFAQKLQKKALGPLQEAGVKVISVGLGSPESARTFAAALDYPLEGLYADPTGACCKALGFSPGFADSVEGVDPYLKLLPMLMGIGSPGTVQEVLRGYVGDREAPPVFDGTLGRAFDILGKGYQRPLELATLRLQNMVGVLSKWGDLAPSEKRLLTQQGGCIVFDGCDVVYRHADPGILKYADVDAVVQAATQAPRKLIAKQRE</sequence>
<evidence type="ECO:0000313" key="4">
    <source>
        <dbReference type="Proteomes" id="UP000054498"/>
    </source>
</evidence>
<dbReference type="InterPro" id="IPR032801">
    <property type="entry name" value="PXL2A/B/C"/>
</dbReference>
<feature type="chain" id="PRO_5002247369" evidence="2">
    <location>
        <begin position="21"/>
        <end position="305"/>
    </location>
</feature>
<dbReference type="STRING" id="145388.A0A0D2MMZ3"/>
<dbReference type="EMBL" id="KK101165">
    <property type="protein sequence ID" value="KIZ01932.1"/>
    <property type="molecule type" value="Genomic_DNA"/>
</dbReference>
<dbReference type="KEGG" id="mng:MNEG_6027"/>
<evidence type="ECO:0000256" key="1">
    <source>
        <dbReference type="SAM" id="MobiDB-lite"/>
    </source>
</evidence>
<evidence type="ECO:0000256" key="2">
    <source>
        <dbReference type="SAM" id="SignalP"/>
    </source>
</evidence>
<reference evidence="3 4" key="1">
    <citation type="journal article" date="2013" name="BMC Genomics">
        <title>Reconstruction of the lipid metabolism for the microalga Monoraphidium neglectum from its genome sequence reveals characteristics suitable for biofuel production.</title>
        <authorList>
            <person name="Bogen C."/>
            <person name="Al-Dilaimi A."/>
            <person name="Albersmeier A."/>
            <person name="Wichmann J."/>
            <person name="Grundmann M."/>
            <person name="Rupp O."/>
            <person name="Lauersen K.J."/>
            <person name="Blifernez-Klassen O."/>
            <person name="Kalinowski J."/>
            <person name="Goesmann A."/>
            <person name="Mussgnug J.H."/>
            <person name="Kruse O."/>
        </authorList>
    </citation>
    <scope>NUCLEOTIDE SEQUENCE [LARGE SCALE GENOMIC DNA]</scope>
    <source>
        <strain evidence="3 4">SAG 48.87</strain>
    </source>
</reference>
<dbReference type="PANTHER" id="PTHR28630">
    <property type="match status" value="1"/>
</dbReference>
<keyword evidence="4" id="KW-1185">Reference proteome</keyword>
<name>A0A0D2MMZ3_9CHLO</name>
<dbReference type="Pfam" id="PF13911">
    <property type="entry name" value="AhpC-TSA_2"/>
    <property type="match status" value="1"/>
</dbReference>
<organism evidence="3 4">
    <name type="scientific">Monoraphidium neglectum</name>
    <dbReference type="NCBI Taxonomy" id="145388"/>
    <lineage>
        <taxon>Eukaryota</taxon>
        <taxon>Viridiplantae</taxon>
        <taxon>Chlorophyta</taxon>
        <taxon>core chlorophytes</taxon>
        <taxon>Chlorophyceae</taxon>
        <taxon>CS clade</taxon>
        <taxon>Sphaeropleales</taxon>
        <taxon>Selenastraceae</taxon>
        <taxon>Monoraphidium</taxon>
    </lineage>
</organism>
<dbReference type="RefSeq" id="XP_013900951.1">
    <property type="nucleotide sequence ID" value="XM_014045497.1"/>
</dbReference>
<keyword evidence="2" id="KW-0732">Signal</keyword>
<dbReference type="SUPFAM" id="SSF52833">
    <property type="entry name" value="Thioredoxin-like"/>
    <property type="match status" value="1"/>
</dbReference>
<dbReference type="InterPro" id="IPR036249">
    <property type="entry name" value="Thioredoxin-like_sf"/>
</dbReference>
<dbReference type="PANTHER" id="PTHR28630:SF3">
    <property type="entry name" value="PEROXIREDOXIN-LIKE 2C"/>
    <property type="match status" value="1"/>
</dbReference>
<gene>
    <name evidence="3" type="ORF">MNEG_6027</name>
</gene>